<dbReference type="InterPro" id="IPR003593">
    <property type="entry name" value="AAA+_ATPase"/>
</dbReference>
<dbReference type="Proteomes" id="UP000565724">
    <property type="component" value="Unassembled WGS sequence"/>
</dbReference>
<keyword evidence="7" id="KW-0653">Protein transport</keyword>
<evidence type="ECO:0000259" key="13">
    <source>
        <dbReference type="SMART" id="SM00382"/>
    </source>
</evidence>
<dbReference type="Gene3D" id="3.40.50.12240">
    <property type="match status" value="1"/>
</dbReference>
<keyword evidence="2" id="KW-0813">Transport</keyword>
<name>A0A7Y5ZXH8_9CELL</name>
<keyword evidence="11" id="KW-0066">ATP synthesis</keyword>
<dbReference type="InterPro" id="IPR004100">
    <property type="entry name" value="ATPase_F1/V1/A1_a/bsu_N"/>
</dbReference>
<keyword evidence="8" id="KW-1278">Translocase</keyword>
<evidence type="ECO:0000256" key="2">
    <source>
        <dbReference type="ARBA" id="ARBA00022448"/>
    </source>
</evidence>
<evidence type="ECO:0000256" key="10">
    <source>
        <dbReference type="ARBA" id="ARBA00023136"/>
    </source>
</evidence>
<dbReference type="InterPro" id="IPR000194">
    <property type="entry name" value="ATPase_F1/V1/A1_a/bsu_nucl-bd"/>
</dbReference>
<dbReference type="SUPFAM" id="SSF52540">
    <property type="entry name" value="P-loop containing nucleoside triphosphate hydrolases"/>
    <property type="match status" value="1"/>
</dbReference>
<evidence type="ECO:0000256" key="1">
    <source>
        <dbReference type="ARBA" id="ARBA00004496"/>
    </source>
</evidence>
<evidence type="ECO:0000256" key="6">
    <source>
        <dbReference type="ARBA" id="ARBA00022840"/>
    </source>
</evidence>
<comment type="caution">
    <text evidence="14">The sequence shown here is derived from an EMBL/GenBank/DDBJ whole genome shotgun (WGS) entry which is preliminary data.</text>
</comment>
<dbReference type="GO" id="GO:0030254">
    <property type="term" value="P:protein secretion by the type III secretion system"/>
    <property type="evidence" value="ECO:0007669"/>
    <property type="project" value="InterPro"/>
</dbReference>
<evidence type="ECO:0000313" key="14">
    <source>
        <dbReference type="EMBL" id="NUU15884.1"/>
    </source>
</evidence>
<dbReference type="GO" id="GO:0016887">
    <property type="term" value="F:ATP hydrolysis activity"/>
    <property type="evidence" value="ECO:0007669"/>
    <property type="project" value="InterPro"/>
</dbReference>
<reference evidence="14 15" key="1">
    <citation type="submission" date="2020-05" db="EMBL/GenBank/DDBJ databases">
        <title>Genome Sequencing of Type Strains.</title>
        <authorList>
            <person name="Lemaire J.F."/>
            <person name="Inderbitzin P."/>
            <person name="Gregorio O.A."/>
            <person name="Collins S.B."/>
            <person name="Wespe N."/>
            <person name="Knight-Connoni V."/>
        </authorList>
    </citation>
    <scope>NUCLEOTIDE SEQUENCE [LARGE SCALE GENOMIC DNA]</scope>
    <source>
        <strain evidence="14 15">ATCC 25174</strain>
    </source>
</reference>
<dbReference type="SMART" id="SM00382">
    <property type="entry name" value="AAA"/>
    <property type="match status" value="1"/>
</dbReference>
<evidence type="ECO:0000256" key="7">
    <source>
        <dbReference type="ARBA" id="ARBA00022927"/>
    </source>
</evidence>
<dbReference type="EMBL" id="JABMCI010000036">
    <property type="protein sequence ID" value="NUU15884.1"/>
    <property type="molecule type" value="Genomic_DNA"/>
</dbReference>
<evidence type="ECO:0000256" key="5">
    <source>
        <dbReference type="ARBA" id="ARBA00022741"/>
    </source>
</evidence>
<dbReference type="GO" id="GO:0046933">
    <property type="term" value="F:proton-transporting ATP synthase activity, rotational mechanism"/>
    <property type="evidence" value="ECO:0007669"/>
    <property type="project" value="TreeGrafter"/>
</dbReference>
<dbReference type="PROSITE" id="PS00152">
    <property type="entry name" value="ATPASE_ALPHA_BETA"/>
    <property type="match status" value="1"/>
</dbReference>
<accession>A0A7Y5ZXH8</accession>
<dbReference type="NCBIfam" id="TIGR01026">
    <property type="entry name" value="fliI_yscN"/>
    <property type="match status" value="1"/>
</dbReference>
<dbReference type="Pfam" id="PF18269">
    <property type="entry name" value="T3SS_ATPase_C"/>
    <property type="match status" value="1"/>
</dbReference>
<dbReference type="Pfam" id="PF02874">
    <property type="entry name" value="ATP-synt_ab_N"/>
    <property type="match status" value="1"/>
</dbReference>
<dbReference type="FunFam" id="3.40.50.12240:FF:000002">
    <property type="entry name" value="Flagellum-specific ATP synthase FliI"/>
    <property type="match status" value="1"/>
</dbReference>
<organism evidence="14 15">
    <name type="scientific">Cellulomonas humilata</name>
    <dbReference type="NCBI Taxonomy" id="144055"/>
    <lineage>
        <taxon>Bacteria</taxon>
        <taxon>Bacillati</taxon>
        <taxon>Actinomycetota</taxon>
        <taxon>Actinomycetes</taxon>
        <taxon>Micrococcales</taxon>
        <taxon>Cellulomonadaceae</taxon>
        <taxon>Cellulomonas</taxon>
    </lineage>
</organism>
<dbReference type="InterPro" id="IPR040627">
    <property type="entry name" value="T3SS_ATPase_C"/>
</dbReference>
<keyword evidence="15" id="KW-1185">Reference proteome</keyword>
<evidence type="ECO:0000313" key="15">
    <source>
        <dbReference type="Proteomes" id="UP000565724"/>
    </source>
</evidence>
<dbReference type="GO" id="GO:0030257">
    <property type="term" value="C:type III protein secretion system complex"/>
    <property type="evidence" value="ECO:0007669"/>
    <property type="project" value="InterPro"/>
</dbReference>
<dbReference type="InterPro" id="IPR020003">
    <property type="entry name" value="ATPase_a/bsu_AS"/>
</dbReference>
<gene>
    <name evidence="14" type="ORF">HP550_01290</name>
</gene>
<evidence type="ECO:0000256" key="11">
    <source>
        <dbReference type="ARBA" id="ARBA00023196"/>
    </source>
</evidence>
<protein>
    <submittedName>
        <fullName evidence="14">FliI/YscN family ATPase</fullName>
    </submittedName>
</protein>
<dbReference type="Pfam" id="PF00006">
    <property type="entry name" value="ATP-synt_ab"/>
    <property type="match status" value="1"/>
</dbReference>
<keyword evidence="11" id="KW-0139">CF(1)</keyword>
<keyword evidence="6" id="KW-0067">ATP-binding</keyword>
<sequence>MTTALRSRWDDALDAVEPEVVGTVRAVVGLSIDVAGTGAAVGELVRIDGGAVEESSAGVLAEVVAATGSTVRCMPLGATRGLRAGMPVRPLGTALRVPVGAGLLGRVLDGLGRPIDGRGPLRADAWVPVHGSAPHPLDRARVDVPLDLGVRVLDTLVTVGRGQRLGLFAGSGVGKSSLLSMIARGTDAEVSVIALVGERGREVREFLEDDLGPEGLARSVVVVATSDEPPLVRLRSAFVATRIAEHLRDGGAHAVLMMDSLTRVAMAQREIGLSVGEPPATRGYPPSTFALLAQLLERAGTGATGSVTGLYTVLVDGDDHNEPIADAARSILDGHVVLDRRLAVAGHFPSVDALASISRVASRVTSTERQLLARRLRAVMAARRQAQDLLDVGAYVAGSNPLVDAAVTHGRAIDAFLRQGMDESAPTEQSWAHLAALVHALGDLS</sequence>
<keyword evidence="9" id="KW-0406">Ion transport</keyword>
<proteinExistence type="predicted"/>
<keyword evidence="4" id="KW-0963">Cytoplasm</keyword>
<dbReference type="InterPro" id="IPR027417">
    <property type="entry name" value="P-loop_NTPase"/>
</dbReference>
<dbReference type="InterPro" id="IPR050053">
    <property type="entry name" value="ATPase_alpha/beta_chains"/>
</dbReference>
<dbReference type="CDD" id="cd01136">
    <property type="entry name" value="ATPase_flagellum-secretory_path_III"/>
    <property type="match status" value="1"/>
</dbReference>
<dbReference type="PANTHER" id="PTHR15184">
    <property type="entry name" value="ATP SYNTHASE"/>
    <property type="match status" value="1"/>
</dbReference>
<evidence type="ECO:0000256" key="4">
    <source>
        <dbReference type="ARBA" id="ARBA00022490"/>
    </source>
</evidence>
<dbReference type="GO" id="GO:0005737">
    <property type="term" value="C:cytoplasm"/>
    <property type="evidence" value="ECO:0007669"/>
    <property type="project" value="UniProtKB-SubCell"/>
</dbReference>
<keyword evidence="5" id="KW-0547">Nucleotide-binding</keyword>
<evidence type="ECO:0000256" key="12">
    <source>
        <dbReference type="ARBA" id="ARBA00034006"/>
    </source>
</evidence>
<evidence type="ECO:0000256" key="9">
    <source>
        <dbReference type="ARBA" id="ARBA00023065"/>
    </source>
</evidence>
<comment type="catalytic activity">
    <reaction evidence="12">
        <text>ATP + H2O + cellular proteinSide 1 = ADP + phosphate + cellular proteinSide 2.</text>
        <dbReference type="EC" id="7.4.2.8"/>
    </reaction>
</comment>
<evidence type="ECO:0000256" key="8">
    <source>
        <dbReference type="ARBA" id="ARBA00022967"/>
    </source>
</evidence>
<feature type="domain" description="AAA+ ATPase" evidence="13">
    <location>
        <begin position="161"/>
        <end position="342"/>
    </location>
</feature>
<dbReference type="GO" id="GO:0005524">
    <property type="term" value="F:ATP binding"/>
    <property type="evidence" value="ECO:0007669"/>
    <property type="project" value="UniProtKB-KW"/>
</dbReference>
<dbReference type="GO" id="GO:0008564">
    <property type="term" value="F:protein-exporting ATPase activity"/>
    <property type="evidence" value="ECO:0007669"/>
    <property type="project" value="UniProtKB-EC"/>
</dbReference>
<comment type="subcellular location">
    <subcellularLocation>
        <location evidence="1">Cytoplasm</location>
    </subcellularLocation>
</comment>
<dbReference type="GO" id="GO:0045259">
    <property type="term" value="C:proton-transporting ATP synthase complex"/>
    <property type="evidence" value="ECO:0007669"/>
    <property type="project" value="UniProtKB-KW"/>
</dbReference>
<dbReference type="InterPro" id="IPR005714">
    <property type="entry name" value="ATPase_T3SS_FliI/YscN"/>
</dbReference>
<dbReference type="RefSeq" id="WP_175345794.1">
    <property type="nucleotide sequence ID" value="NZ_JABMCI010000036.1"/>
</dbReference>
<keyword evidence="3" id="KW-1003">Cell membrane</keyword>
<evidence type="ECO:0000256" key="3">
    <source>
        <dbReference type="ARBA" id="ARBA00022475"/>
    </source>
</evidence>
<dbReference type="PANTHER" id="PTHR15184:SF9">
    <property type="entry name" value="SPI-1 TYPE 3 SECRETION SYSTEM ATPASE"/>
    <property type="match status" value="1"/>
</dbReference>
<keyword evidence="10" id="KW-0472">Membrane</keyword>
<dbReference type="AlphaFoldDB" id="A0A7Y5ZXH8"/>